<evidence type="ECO:0000256" key="3">
    <source>
        <dbReference type="ARBA" id="ARBA00022449"/>
    </source>
</evidence>
<sequence length="491" mass="53587">MRTKHWIGGVHRKAGLVISFMMAVLFAPLARASETGGGDWLNLTHSGVGYAAILIFVLAYTLVMLEEKLHLRKSKPVLVAAGIIWSMLGYVYSQHGMPQVAEVAFKHNLLEYAELMLFLLVAMTYINAMEERGLFDALRAWMVSRGFSLRQVFWLSGVLAFFISPVADNLTTALLMCAVVMKVGGDNRRFIGLASINIVVAANAGGAFSPFGDITTLMVWQKGIVSFADFFALFIPSVVNFMVPAVVMSLFVGNARPDAVQEKVYMRRGARRIVALFLLTIASAVMAHSLLGMPPVLGMMTGLGFLQFFGFFLRKTFNHSVAKAIAKAEAEQNRERLTYLGNVVPFDVFSRVARAEWDTLLFFYGVVLCVGGLGFMGYLSLVSEAMYSHWDPTYANITVGLLSAVVDNIPVMFAVLTMNPDMALGQWLLVTLTAGVGGSLLSIGSAAGVALMGQARGIYTFGTHLKWTPVIALGYVASILVHMWLNAATFH</sequence>
<evidence type="ECO:0000256" key="9">
    <source>
        <dbReference type="ARBA" id="ARBA00023201"/>
    </source>
</evidence>
<keyword evidence="7" id="KW-0406">Ion transport</keyword>
<organism evidence="13 14">
    <name type="scientific">Shewanella litorisediminis</name>
    <dbReference type="NCBI Taxonomy" id="1173586"/>
    <lineage>
        <taxon>Bacteria</taxon>
        <taxon>Pseudomonadati</taxon>
        <taxon>Pseudomonadota</taxon>
        <taxon>Gammaproteobacteria</taxon>
        <taxon>Alteromonadales</taxon>
        <taxon>Shewanellaceae</taxon>
        <taxon>Shewanella</taxon>
    </lineage>
</organism>
<feature type="transmembrane region" description="Helical" evidence="11">
    <location>
        <begin position="231"/>
        <end position="252"/>
    </location>
</feature>
<feature type="transmembrane region" description="Helical" evidence="11">
    <location>
        <begin position="393"/>
        <end position="415"/>
    </location>
</feature>
<evidence type="ECO:0000256" key="5">
    <source>
        <dbReference type="ARBA" id="ARBA00022989"/>
    </source>
</evidence>
<evidence type="ECO:0000313" key="13">
    <source>
        <dbReference type="EMBL" id="QRH01015.1"/>
    </source>
</evidence>
<accession>A0ABX7G118</accession>
<keyword evidence="5 11" id="KW-1133">Transmembrane helix</keyword>
<dbReference type="NCBIfam" id="NF038006">
    <property type="entry name" value="NhaD_1"/>
    <property type="match status" value="1"/>
</dbReference>
<evidence type="ECO:0000256" key="7">
    <source>
        <dbReference type="ARBA" id="ARBA00023065"/>
    </source>
</evidence>
<keyword evidence="3" id="KW-0050">Antiport</keyword>
<dbReference type="Proteomes" id="UP000596252">
    <property type="component" value="Chromosome"/>
</dbReference>
<feature type="transmembrane region" description="Helical" evidence="11">
    <location>
        <begin position="169"/>
        <end position="185"/>
    </location>
</feature>
<evidence type="ECO:0000256" key="6">
    <source>
        <dbReference type="ARBA" id="ARBA00023053"/>
    </source>
</evidence>
<evidence type="ECO:0000256" key="1">
    <source>
        <dbReference type="ARBA" id="ARBA00004141"/>
    </source>
</evidence>
<keyword evidence="14" id="KW-1185">Reference proteome</keyword>
<feature type="transmembrane region" description="Helical" evidence="11">
    <location>
        <begin position="467"/>
        <end position="485"/>
    </location>
</feature>
<keyword evidence="4 11" id="KW-0812">Transmembrane</keyword>
<feature type="transmembrane region" description="Helical" evidence="11">
    <location>
        <begin position="360"/>
        <end position="381"/>
    </location>
</feature>
<gene>
    <name evidence="13" type="primary">nhaD</name>
    <name evidence="13" type="ORF">JQC75_14260</name>
</gene>
<feature type="transmembrane region" description="Helical" evidence="11">
    <location>
        <begin position="77"/>
        <end position="97"/>
    </location>
</feature>
<keyword evidence="2" id="KW-0813">Transport</keyword>
<keyword evidence="8 11" id="KW-0472">Membrane</keyword>
<feature type="transmembrane region" description="Helical" evidence="11">
    <location>
        <begin position="427"/>
        <end position="447"/>
    </location>
</feature>
<evidence type="ECO:0000256" key="2">
    <source>
        <dbReference type="ARBA" id="ARBA00022448"/>
    </source>
</evidence>
<evidence type="ECO:0000256" key="8">
    <source>
        <dbReference type="ARBA" id="ARBA00023136"/>
    </source>
</evidence>
<dbReference type="PANTHER" id="PTHR43269">
    <property type="entry name" value="SODIUM/PROTON ANTIPORTER 1-RELATED"/>
    <property type="match status" value="1"/>
</dbReference>
<feature type="transmembrane region" description="Helical" evidence="11">
    <location>
        <begin position="190"/>
        <end position="211"/>
    </location>
</feature>
<dbReference type="PANTHER" id="PTHR43269:SF2">
    <property type="entry name" value="SODIUM_PROTON ANTIPORTER 1-RELATED"/>
    <property type="match status" value="1"/>
</dbReference>
<evidence type="ECO:0000313" key="14">
    <source>
        <dbReference type="Proteomes" id="UP000596252"/>
    </source>
</evidence>
<reference evidence="13 14" key="1">
    <citation type="journal article" date="2012" name="Antonie Van Leeuwenhoek">
        <title>Shewanella litorisediminis sp. nov., a gammaproteobacterium isolated from a tidal flat sediment.</title>
        <authorList>
            <person name="Lee M.H."/>
            <person name="Yoon J.H."/>
        </authorList>
    </citation>
    <scope>NUCLEOTIDE SEQUENCE [LARGE SCALE GENOMIC DNA]</scope>
    <source>
        <strain evidence="13 14">SMK1-12</strain>
    </source>
</reference>
<keyword evidence="9" id="KW-0739">Sodium transport</keyword>
<protein>
    <submittedName>
        <fullName evidence="13">Sodium:proton antiporter NhaD</fullName>
    </submittedName>
</protein>
<proteinExistence type="inferred from homology"/>
<evidence type="ECO:0000259" key="12">
    <source>
        <dbReference type="Pfam" id="PF03600"/>
    </source>
</evidence>
<dbReference type="InterPro" id="IPR045016">
    <property type="entry name" value="NhaD-like"/>
</dbReference>
<name>A0ABX7G118_9GAMM</name>
<dbReference type="InterPro" id="IPR004680">
    <property type="entry name" value="Cit_transptr-like_dom"/>
</dbReference>
<evidence type="ECO:0000256" key="11">
    <source>
        <dbReference type="SAM" id="Phobius"/>
    </source>
</evidence>
<comment type="subcellular location">
    <subcellularLocation>
        <location evidence="1">Membrane</location>
        <topology evidence="1">Multi-pass membrane protein</topology>
    </subcellularLocation>
</comment>
<feature type="domain" description="Citrate transporter-like" evidence="12">
    <location>
        <begin position="61"/>
        <end position="435"/>
    </location>
</feature>
<dbReference type="EMBL" id="CP069213">
    <property type="protein sequence ID" value="QRH01015.1"/>
    <property type="molecule type" value="Genomic_DNA"/>
</dbReference>
<evidence type="ECO:0000256" key="10">
    <source>
        <dbReference type="ARBA" id="ARBA00025753"/>
    </source>
</evidence>
<feature type="transmembrane region" description="Helical" evidence="11">
    <location>
        <begin position="296"/>
        <end position="313"/>
    </location>
</feature>
<keyword evidence="6" id="KW-0915">Sodium</keyword>
<evidence type="ECO:0000256" key="4">
    <source>
        <dbReference type="ARBA" id="ARBA00022692"/>
    </source>
</evidence>
<feature type="transmembrane region" description="Helical" evidence="11">
    <location>
        <begin position="273"/>
        <end position="290"/>
    </location>
</feature>
<comment type="similarity">
    <text evidence="10">Belongs to the NhaD Na(+)/H(+) (TC 2.A.62) antiporter family.</text>
</comment>
<dbReference type="Pfam" id="PF03600">
    <property type="entry name" value="CitMHS"/>
    <property type="match status" value="1"/>
</dbReference>
<feature type="transmembrane region" description="Helical" evidence="11">
    <location>
        <begin position="48"/>
        <end position="65"/>
    </location>
</feature>